<evidence type="ECO:0000256" key="1">
    <source>
        <dbReference type="SAM" id="MobiDB-lite"/>
    </source>
</evidence>
<evidence type="ECO:0000313" key="3">
    <source>
        <dbReference type="Proteomes" id="UP001501721"/>
    </source>
</evidence>
<gene>
    <name evidence="2" type="ORF">GCM10010422_00260</name>
</gene>
<proteinExistence type="predicted"/>
<dbReference type="Proteomes" id="UP001501721">
    <property type="component" value="Unassembled WGS sequence"/>
</dbReference>
<comment type="caution">
    <text evidence="2">The sequence shown here is derived from an EMBL/GenBank/DDBJ whole genome shotgun (WGS) entry which is preliminary data.</text>
</comment>
<sequence>MWRLADACAACAAATDSTAVVPDTLLSSPQPTDVRPVTARRTQPSPDERLRVREMLTYLASALPRVTSPAARLLALQCALRTDANGVVRLPVGLLRGMRLHRRTELWEELAHGFWLQPYELRSGPVVVHLLDVAVWDQGPGRGPRRRAAHWALRPRPLLLHSAAPAAVQLIALALAAHLSPRATHTIGMDVLGHLCGHSLHQTAELLDRLVAIRTLASWRCGPDIAEVTWN</sequence>
<keyword evidence="3" id="KW-1185">Reference proteome</keyword>
<evidence type="ECO:0000313" key="2">
    <source>
        <dbReference type="EMBL" id="GAA2463942.1"/>
    </source>
</evidence>
<dbReference type="EMBL" id="BAAATL010000001">
    <property type="protein sequence ID" value="GAA2463942.1"/>
    <property type="molecule type" value="Genomic_DNA"/>
</dbReference>
<name>A0ABN3KPN1_9ACTN</name>
<accession>A0ABN3KPN1</accession>
<protein>
    <submittedName>
        <fullName evidence="2">Uncharacterized protein</fullName>
    </submittedName>
</protein>
<feature type="region of interest" description="Disordered" evidence="1">
    <location>
        <begin position="23"/>
        <end position="46"/>
    </location>
</feature>
<organism evidence="2 3">
    <name type="scientific">Streptomyces graminearus</name>
    <dbReference type="NCBI Taxonomy" id="284030"/>
    <lineage>
        <taxon>Bacteria</taxon>
        <taxon>Bacillati</taxon>
        <taxon>Actinomycetota</taxon>
        <taxon>Actinomycetes</taxon>
        <taxon>Kitasatosporales</taxon>
        <taxon>Streptomycetaceae</taxon>
        <taxon>Streptomyces</taxon>
    </lineage>
</organism>
<reference evidence="2 3" key="1">
    <citation type="journal article" date="2019" name="Int. J. Syst. Evol. Microbiol.">
        <title>The Global Catalogue of Microorganisms (GCM) 10K type strain sequencing project: providing services to taxonomists for standard genome sequencing and annotation.</title>
        <authorList>
            <consortium name="The Broad Institute Genomics Platform"/>
            <consortium name="The Broad Institute Genome Sequencing Center for Infectious Disease"/>
            <person name="Wu L."/>
            <person name="Ma J."/>
        </authorList>
    </citation>
    <scope>NUCLEOTIDE SEQUENCE [LARGE SCALE GENOMIC DNA]</scope>
    <source>
        <strain evidence="2 3">JCM 6923</strain>
    </source>
</reference>